<feature type="domain" description="F-box" evidence="2">
    <location>
        <begin position="13"/>
        <end position="54"/>
    </location>
</feature>
<keyword evidence="4" id="KW-1185">Reference proteome</keyword>
<dbReference type="Gene3D" id="1.25.40.20">
    <property type="entry name" value="Ankyrin repeat-containing domain"/>
    <property type="match status" value="2"/>
</dbReference>
<feature type="repeat" description="ANK" evidence="1">
    <location>
        <begin position="291"/>
        <end position="323"/>
    </location>
</feature>
<evidence type="ECO:0000313" key="4">
    <source>
        <dbReference type="Proteomes" id="UP000224634"/>
    </source>
</evidence>
<dbReference type="InterPro" id="IPR001810">
    <property type="entry name" value="F-box_dom"/>
</dbReference>
<dbReference type="STRING" id="1447883.A0A2B7Z455"/>
<feature type="repeat" description="ANK" evidence="1">
    <location>
        <begin position="257"/>
        <end position="289"/>
    </location>
</feature>
<dbReference type="Pfam" id="PF12796">
    <property type="entry name" value="Ank_2"/>
    <property type="match status" value="2"/>
</dbReference>
<evidence type="ECO:0000259" key="2">
    <source>
        <dbReference type="Pfam" id="PF12937"/>
    </source>
</evidence>
<evidence type="ECO:0000313" key="3">
    <source>
        <dbReference type="EMBL" id="PGH28141.1"/>
    </source>
</evidence>
<dbReference type="PANTHER" id="PTHR24133">
    <property type="entry name" value="ANKYRIN DOMAIN-CONTAINING"/>
    <property type="match status" value="1"/>
</dbReference>
<protein>
    <recommendedName>
        <fullName evidence="2">F-box domain-containing protein</fullName>
    </recommendedName>
</protein>
<dbReference type="PROSITE" id="PS50088">
    <property type="entry name" value="ANK_REPEAT"/>
    <property type="match status" value="3"/>
</dbReference>
<feature type="repeat" description="ANK" evidence="1">
    <location>
        <begin position="117"/>
        <end position="149"/>
    </location>
</feature>
<gene>
    <name evidence="3" type="ORF">AJ80_00031</name>
</gene>
<dbReference type="SUPFAM" id="SSF48403">
    <property type="entry name" value="Ankyrin repeat"/>
    <property type="match status" value="1"/>
</dbReference>
<comment type="caution">
    <text evidence="3">The sequence shown here is derived from an EMBL/GenBank/DDBJ whole genome shotgun (WGS) entry which is preliminary data.</text>
</comment>
<dbReference type="InterPro" id="IPR052391">
    <property type="entry name" value="E3_Ligase-Neurotoxin"/>
</dbReference>
<dbReference type="AlphaFoldDB" id="A0A2B7Z455"/>
<dbReference type="OrthoDB" id="341259at2759"/>
<accession>A0A2B7Z455</accession>
<sequence length="369" mass="41615">MDTEPQPNPARIALLPTELVLNIVQNLDLKVDLNAFSRTNKRIYTITNPYLYRRDVQYGECSSICWAIDNIEPTTAKYALDAVMDITRLDKHVPEQRETLLRLLIDRGVPLSRNSLACRTALHSAVSYRDTLAIRLLLEKGIRVDVTADDGTQPIHCTTYSYVEAIHFLIKHFAYEPDTIRQLFRLYHMDIPETCWKEAALGVLIENGADINCRNKRGKALRLLMVLLADPIGRLFHIPMLRYLLDNGANVNTTTHNGEIPLCYAASRGHAKEVELLVQFGADIHAQDNKQGNTPLHQATRTKNINTMKYLLEHGADPNARNNYRHTPLFYAVADGANSQSKDNMGKTIFDSSADFSESAMALVREIGL</sequence>
<dbReference type="Proteomes" id="UP000224634">
    <property type="component" value="Unassembled WGS sequence"/>
</dbReference>
<dbReference type="InterPro" id="IPR002110">
    <property type="entry name" value="Ankyrin_rpt"/>
</dbReference>
<keyword evidence="1" id="KW-0040">ANK repeat</keyword>
<dbReference type="Pfam" id="PF12937">
    <property type="entry name" value="F-box-like"/>
    <property type="match status" value="1"/>
</dbReference>
<proteinExistence type="predicted"/>
<dbReference type="InterPro" id="IPR036770">
    <property type="entry name" value="Ankyrin_rpt-contain_sf"/>
</dbReference>
<evidence type="ECO:0000256" key="1">
    <source>
        <dbReference type="PROSITE-ProRule" id="PRU00023"/>
    </source>
</evidence>
<dbReference type="PANTHER" id="PTHR24133:SF40">
    <property type="entry name" value="ANKYRIN REPEAT DOMAIN 44"/>
    <property type="match status" value="1"/>
</dbReference>
<name>A0A2B7Z455_POLH7</name>
<organism evidence="3 4">
    <name type="scientific">Polytolypa hystricis (strain UAMH7299)</name>
    <dbReference type="NCBI Taxonomy" id="1447883"/>
    <lineage>
        <taxon>Eukaryota</taxon>
        <taxon>Fungi</taxon>
        <taxon>Dikarya</taxon>
        <taxon>Ascomycota</taxon>
        <taxon>Pezizomycotina</taxon>
        <taxon>Eurotiomycetes</taxon>
        <taxon>Eurotiomycetidae</taxon>
        <taxon>Onygenales</taxon>
        <taxon>Onygenales incertae sedis</taxon>
        <taxon>Polytolypa</taxon>
    </lineage>
</organism>
<dbReference type="SMART" id="SM00248">
    <property type="entry name" value="ANK"/>
    <property type="match status" value="7"/>
</dbReference>
<dbReference type="PROSITE" id="PS50297">
    <property type="entry name" value="ANK_REP_REGION"/>
    <property type="match status" value="2"/>
</dbReference>
<reference evidence="3 4" key="1">
    <citation type="submission" date="2017-10" db="EMBL/GenBank/DDBJ databases">
        <title>Comparative genomics in systemic dimorphic fungi from Ajellomycetaceae.</title>
        <authorList>
            <person name="Munoz J.F."/>
            <person name="Mcewen J.G."/>
            <person name="Clay O.K."/>
            <person name="Cuomo C.A."/>
        </authorList>
    </citation>
    <scope>NUCLEOTIDE SEQUENCE [LARGE SCALE GENOMIC DNA]</scope>
    <source>
        <strain evidence="3 4">UAMH7299</strain>
    </source>
</reference>
<dbReference type="EMBL" id="PDNA01000001">
    <property type="protein sequence ID" value="PGH28141.1"/>
    <property type="molecule type" value="Genomic_DNA"/>
</dbReference>